<proteinExistence type="predicted"/>
<dbReference type="Proteomes" id="UP000318313">
    <property type="component" value="Chromosome"/>
</dbReference>
<dbReference type="EMBL" id="CP037452">
    <property type="protein sequence ID" value="QDV49081.1"/>
    <property type="molecule type" value="Genomic_DNA"/>
</dbReference>
<feature type="domain" description="Glycosyl transferase family 1" evidence="1">
    <location>
        <begin position="194"/>
        <end position="350"/>
    </location>
</feature>
<dbReference type="Pfam" id="PF13439">
    <property type="entry name" value="Glyco_transf_4"/>
    <property type="match status" value="1"/>
</dbReference>
<evidence type="ECO:0000313" key="3">
    <source>
        <dbReference type="EMBL" id="QDV49081.1"/>
    </source>
</evidence>
<accession>A0A518I7K4</accession>
<keyword evidence="4" id="KW-1185">Reference proteome</keyword>
<dbReference type="CDD" id="cd03820">
    <property type="entry name" value="GT4_AmsD-like"/>
    <property type="match status" value="1"/>
</dbReference>
<dbReference type="SUPFAM" id="SSF53756">
    <property type="entry name" value="UDP-Glycosyltransferase/glycogen phosphorylase"/>
    <property type="match status" value="1"/>
</dbReference>
<dbReference type="PANTHER" id="PTHR12526:SF630">
    <property type="entry name" value="GLYCOSYLTRANSFERASE"/>
    <property type="match status" value="1"/>
</dbReference>
<evidence type="ECO:0000259" key="2">
    <source>
        <dbReference type="Pfam" id="PF13439"/>
    </source>
</evidence>
<organism evidence="3 4">
    <name type="scientific">Gimesia fumaroli</name>
    <dbReference type="NCBI Taxonomy" id="2527976"/>
    <lineage>
        <taxon>Bacteria</taxon>
        <taxon>Pseudomonadati</taxon>
        <taxon>Planctomycetota</taxon>
        <taxon>Planctomycetia</taxon>
        <taxon>Planctomycetales</taxon>
        <taxon>Planctomycetaceae</taxon>
        <taxon>Gimesia</taxon>
    </lineage>
</organism>
<gene>
    <name evidence="3" type="primary">pglH_1</name>
    <name evidence="3" type="ORF">Enr17x_10970</name>
</gene>
<dbReference type="EC" id="2.4.1.292" evidence="3"/>
<name>A0A518I7K4_9PLAN</name>
<dbReference type="GO" id="GO:0016757">
    <property type="term" value="F:glycosyltransferase activity"/>
    <property type="evidence" value="ECO:0007669"/>
    <property type="project" value="UniProtKB-KW"/>
</dbReference>
<dbReference type="Pfam" id="PF00534">
    <property type="entry name" value="Glycos_transf_1"/>
    <property type="match status" value="1"/>
</dbReference>
<reference evidence="3 4" key="1">
    <citation type="submission" date="2019-03" db="EMBL/GenBank/DDBJ databases">
        <title>Deep-cultivation of Planctomycetes and their phenomic and genomic characterization uncovers novel biology.</title>
        <authorList>
            <person name="Wiegand S."/>
            <person name="Jogler M."/>
            <person name="Boedeker C."/>
            <person name="Pinto D."/>
            <person name="Vollmers J."/>
            <person name="Rivas-Marin E."/>
            <person name="Kohn T."/>
            <person name="Peeters S.H."/>
            <person name="Heuer A."/>
            <person name="Rast P."/>
            <person name="Oberbeckmann S."/>
            <person name="Bunk B."/>
            <person name="Jeske O."/>
            <person name="Meyerdierks A."/>
            <person name="Storesund J.E."/>
            <person name="Kallscheuer N."/>
            <person name="Luecker S."/>
            <person name="Lage O.M."/>
            <person name="Pohl T."/>
            <person name="Merkel B.J."/>
            <person name="Hornburger P."/>
            <person name="Mueller R.-W."/>
            <person name="Bruemmer F."/>
            <person name="Labrenz M."/>
            <person name="Spormann A.M."/>
            <person name="Op den Camp H."/>
            <person name="Overmann J."/>
            <person name="Amann R."/>
            <person name="Jetten M.S.M."/>
            <person name="Mascher T."/>
            <person name="Medema M.H."/>
            <person name="Devos D.P."/>
            <person name="Kaster A.-K."/>
            <person name="Ovreas L."/>
            <person name="Rohde M."/>
            <person name="Galperin M.Y."/>
            <person name="Jogler C."/>
        </authorList>
    </citation>
    <scope>NUCLEOTIDE SEQUENCE [LARGE SCALE GENOMIC DNA]</scope>
    <source>
        <strain evidence="3 4">Enr17</strain>
    </source>
</reference>
<feature type="domain" description="Glycosyltransferase subfamily 4-like N-terminal" evidence="2">
    <location>
        <begin position="15"/>
        <end position="175"/>
    </location>
</feature>
<dbReference type="RefSeq" id="WP_145306547.1">
    <property type="nucleotide sequence ID" value="NZ_CP037452.1"/>
</dbReference>
<dbReference type="OrthoDB" id="9781413at2"/>
<dbReference type="KEGG" id="gfm:Enr17x_10970"/>
<dbReference type="AlphaFoldDB" id="A0A518I7K4"/>
<dbReference type="PANTHER" id="PTHR12526">
    <property type="entry name" value="GLYCOSYLTRANSFERASE"/>
    <property type="match status" value="1"/>
</dbReference>
<sequence>MPRRLTITVPSLSLGGAEGVAAMMANHWAQEGETVTLITLDSAETDTFQLSELVQRHALGLMQDSNHLWQAVYNNWYRIKKLREAISQSKPDVVISLTDRMNVLTLLASHKSKWPVLISERSDPRHHPMGRLWSALRKFMYPRATAVVVQTEGVADYFREWLKSTLIEVIPNAVPAPRSPDVHVVTEQDVLERSPSHLIYGMGRLSYEKGFDLLIDAFSLLAHDFQEWNLRILGEGPLRDSLQATINERELQEQIELTGWVTDPELYLDQGAIFVLPSRYEGFPNALLQAMSRGLACAGFDCKGALADIAREELQVTLLPTKDASESTSIRELADLLRAYMQDENLRKEVAIKNLHATERFSIARYFESWDELINQAIS</sequence>
<evidence type="ECO:0000313" key="4">
    <source>
        <dbReference type="Proteomes" id="UP000318313"/>
    </source>
</evidence>
<dbReference type="InterPro" id="IPR001296">
    <property type="entry name" value="Glyco_trans_1"/>
</dbReference>
<keyword evidence="3" id="KW-0328">Glycosyltransferase</keyword>
<keyword evidence="3" id="KW-0808">Transferase</keyword>
<evidence type="ECO:0000259" key="1">
    <source>
        <dbReference type="Pfam" id="PF00534"/>
    </source>
</evidence>
<protein>
    <submittedName>
        <fullName evidence="3">Alpha-1,4-N-acetyl-D-galactosaminyltransferase</fullName>
        <ecNumber evidence="3">2.4.1.292</ecNumber>
    </submittedName>
</protein>
<dbReference type="Gene3D" id="3.40.50.2000">
    <property type="entry name" value="Glycogen Phosphorylase B"/>
    <property type="match status" value="2"/>
</dbReference>
<dbReference type="InterPro" id="IPR028098">
    <property type="entry name" value="Glyco_trans_4-like_N"/>
</dbReference>